<reference evidence="2" key="1">
    <citation type="submission" date="2007-12" db="EMBL/GenBank/DDBJ databases">
        <title>Phylogenetic prediction and protein expressional analysis in the genetic information detected from deep-sea hydrothermal vent in Suiyo seamount.</title>
        <authorList>
            <person name="Sasaki M."/>
            <person name="Tsujimura M."/>
            <person name="Zhang Z."/>
            <person name="Akutsu J."/>
            <person name="Tajima H."/>
            <person name="Kawarabayasi Y."/>
        </authorList>
    </citation>
    <scope>NUCLEOTIDE SEQUENCE</scope>
</reference>
<feature type="transmembrane region" description="Helical" evidence="1">
    <location>
        <begin position="44"/>
        <end position="60"/>
    </location>
</feature>
<protein>
    <submittedName>
        <fullName evidence="2">Uncharacterized protein</fullName>
    </submittedName>
</protein>
<keyword evidence="1" id="KW-1133">Transmembrane helix</keyword>
<proteinExistence type="predicted"/>
<feature type="transmembrane region" description="Helical" evidence="1">
    <location>
        <begin position="18"/>
        <end position="37"/>
    </location>
</feature>
<keyword evidence="1" id="KW-0812">Transmembrane</keyword>
<name>L8B179_9ZZZZ</name>
<sequence length="121" mass="13301">MSILPVALKSPLLKTYDIGTFLVTPFIVTPTLITPVFGLPRSRLFDLISTIFAVIFLELICSKKNFTSFSSLPLFLELTLFVSMTTLEPTSISRKLFPLGATAVYFTLLKIPPTPAFAGVL</sequence>
<accession>L8B179</accession>
<organism evidence="2">
    <name type="scientific">uncultured microorganism</name>
    <dbReference type="NCBI Taxonomy" id="358574"/>
    <lineage>
        <taxon>unclassified sequences</taxon>
        <taxon>environmental samples</taxon>
    </lineage>
</organism>
<dbReference type="AlphaFoldDB" id="L8B179"/>
<dbReference type="EMBL" id="AB372150">
    <property type="protein sequence ID" value="BAM75693.1"/>
    <property type="molecule type" value="Genomic_DNA"/>
</dbReference>
<keyword evidence="1" id="KW-0472">Membrane</keyword>
<evidence type="ECO:0000313" key="2">
    <source>
        <dbReference type="EMBL" id="BAM75693.1"/>
    </source>
</evidence>
<evidence type="ECO:0000256" key="1">
    <source>
        <dbReference type="SAM" id="Phobius"/>
    </source>
</evidence>